<dbReference type="SUPFAM" id="SSF74653">
    <property type="entry name" value="TolA/TonB C-terminal domain"/>
    <property type="match status" value="1"/>
</dbReference>
<sequence>MNYIILLFLILFTSFSQICFANKREDFNIDGSHPDTTYIYFNNNGEIITSKKDSYSYQKIVPYGNDSLNLFNITSYYTDTDSLKSNGYSGRLNNPFEFGLKYIGELVSYYPNGNLESLEKFNEYSEPIDSSYYYYPNGKLKMIIVHEEIGKKIFSGTTDTQPFYLLYLDSIGNYLLKRGNGFLRIENAREDYTEGELKNNEKVGKWKGRNMGTFYEELYQDNQLVQGKRFKKNGEVIIYSQENVRSMATYPKGMDVFMKSLYKNLSIPQDLIKDVSSQSISVTFTIDRGGNTNNFRISEKVPLKVREQIVSAIKQMGNWNPGRLQGMEVNMDYTVPIRVK</sequence>
<proteinExistence type="predicted"/>
<dbReference type="Gene3D" id="3.30.1150.10">
    <property type="match status" value="1"/>
</dbReference>
<protein>
    <recommendedName>
        <fullName evidence="3">TonB C-terminal domain-containing protein</fullName>
    </recommendedName>
</protein>
<reference evidence="1 2" key="1">
    <citation type="submission" date="2024-04" db="EMBL/GenBank/DDBJ databases">
        <title>WGS of bacteria from Torrens River.</title>
        <authorList>
            <person name="Wyrsch E.R."/>
            <person name="Drigo B."/>
        </authorList>
    </citation>
    <scope>NUCLEOTIDE SEQUENCE [LARGE SCALE GENOMIC DNA]</scope>
    <source>
        <strain evidence="1 2">TWI391</strain>
    </source>
</reference>
<dbReference type="RefSeq" id="WP_168126393.1">
    <property type="nucleotide sequence ID" value="NZ_JBDJLH010000007.1"/>
</dbReference>
<accession>A0ABV0BZC7</accession>
<evidence type="ECO:0008006" key="3">
    <source>
        <dbReference type="Google" id="ProtNLM"/>
    </source>
</evidence>
<dbReference type="Proteomes" id="UP001409291">
    <property type="component" value="Unassembled WGS sequence"/>
</dbReference>
<comment type="caution">
    <text evidence="1">The sequence shown here is derived from an EMBL/GenBank/DDBJ whole genome shotgun (WGS) entry which is preliminary data.</text>
</comment>
<gene>
    <name evidence="1" type="ORF">ABE541_18955</name>
</gene>
<keyword evidence="2" id="KW-1185">Reference proteome</keyword>
<organism evidence="1 2">
    <name type="scientific">Sphingobacterium kitahiroshimense</name>
    <dbReference type="NCBI Taxonomy" id="470446"/>
    <lineage>
        <taxon>Bacteria</taxon>
        <taxon>Pseudomonadati</taxon>
        <taxon>Bacteroidota</taxon>
        <taxon>Sphingobacteriia</taxon>
        <taxon>Sphingobacteriales</taxon>
        <taxon>Sphingobacteriaceae</taxon>
        <taxon>Sphingobacterium</taxon>
    </lineage>
</organism>
<evidence type="ECO:0000313" key="1">
    <source>
        <dbReference type="EMBL" id="MEN5379353.1"/>
    </source>
</evidence>
<dbReference type="EMBL" id="JBDJNQ010000009">
    <property type="protein sequence ID" value="MEN5379353.1"/>
    <property type="molecule type" value="Genomic_DNA"/>
</dbReference>
<evidence type="ECO:0000313" key="2">
    <source>
        <dbReference type="Proteomes" id="UP001409291"/>
    </source>
</evidence>
<name>A0ABV0BZC7_9SPHI</name>